<dbReference type="VEuPathDB" id="FungiDB:A1O9_06122"/>
<dbReference type="GO" id="GO:0004557">
    <property type="term" value="F:alpha-galactosidase activity"/>
    <property type="evidence" value="ECO:0007669"/>
    <property type="project" value="UniProtKB-EC"/>
</dbReference>
<evidence type="ECO:0000256" key="6">
    <source>
        <dbReference type="RuleBase" id="RU361168"/>
    </source>
</evidence>
<dbReference type="SUPFAM" id="SSF51445">
    <property type="entry name" value="(Trans)glycosidases"/>
    <property type="match status" value="1"/>
</dbReference>
<protein>
    <recommendedName>
        <fullName evidence="3 6">Alpha-galactosidase</fullName>
        <ecNumber evidence="3 6">3.2.1.22</ecNumber>
    </recommendedName>
    <alternativeName>
        <fullName evidence="6">Melibiase</fullName>
    </alternativeName>
</protein>
<dbReference type="EMBL" id="AMGV01000004">
    <property type="protein sequence ID" value="KEF58196.1"/>
    <property type="molecule type" value="Genomic_DNA"/>
</dbReference>
<dbReference type="InterPro" id="IPR017853">
    <property type="entry name" value="GH"/>
</dbReference>
<dbReference type="InterPro" id="IPR013780">
    <property type="entry name" value="Glyco_hydro_b"/>
</dbReference>
<evidence type="ECO:0000256" key="2">
    <source>
        <dbReference type="ARBA" id="ARBA00009743"/>
    </source>
</evidence>
<dbReference type="AlphaFoldDB" id="A0A072PEC5"/>
<sequence length="474" mass="51519">MTFSRAIFFAATAVTSAAGLNVLKYTTTPNGFYNAPRGFNTWPIQANPLTTPSWTGFDESNVKAQCGVLGQPDFQAAGYKYCSLDSGWSQDGGDENGRILYNAATFDLPELGDWLHGRGLSLGVYILPGFFCSDANKTIIGTDIPLGSIWNGNDNGFLRCDIDTAKDGSQEWHDSIIELFAEWGVDFIKLDFVTPGSPDNGGHLSPDTSGQVVQYHNAIQKVGRPMRLDISWKLDRSDPYYNIWKANADSFRTDQDLNNQGEATFIHWKTVQRAIDNYRQYIELQIPKNEPLSIYPDLDNVNVGNPEATTGVSDAQRQTIMTHWIGTAANLITGSDLTSLDTLGRNLLTNPQAMAVADFTAKYPVQPRNPGTGGTSAQQLQAWIAGPSDDQAGEAVVIMANYGPDEGDGGFGQPLPGVQNVNVTLEDLGIDGKAWLWRSIWDGASGTVGVDGELSFDLDEGESVLLRLTPAPAY</sequence>
<organism evidence="8 9">
    <name type="scientific">Exophiala aquamarina CBS 119918</name>
    <dbReference type="NCBI Taxonomy" id="1182545"/>
    <lineage>
        <taxon>Eukaryota</taxon>
        <taxon>Fungi</taxon>
        <taxon>Dikarya</taxon>
        <taxon>Ascomycota</taxon>
        <taxon>Pezizomycotina</taxon>
        <taxon>Eurotiomycetes</taxon>
        <taxon>Chaetothyriomycetidae</taxon>
        <taxon>Chaetothyriales</taxon>
        <taxon>Herpotrichiellaceae</taxon>
        <taxon>Exophiala</taxon>
    </lineage>
</organism>
<dbReference type="GeneID" id="25281039"/>
<comment type="caution">
    <text evidence="8">The sequence shown here is derived from an EMBL/GenBank/DDBJ whole genome shotgun (WGS) entry which is preliminary data.</text>
</comment>
<accession>A0A072PEC5</accession>
<feature type="signal peptide" evidence="7">
    <location>
        <begin position="1"/>
        <end position="19"/>
    </location>
</feature>
<comment type="similarity">
    <text evidence="2 6">Belongs to the glycosyl hydrolase 27 family.</text>
</comment>
<keyword evidence="5 6" id="KW-0326">Glycosidase</keyword>
<dbReference type="Pfam" id="PF16499">
    <property type="entry name" value="Melibiase_2"/>
    <property type="match status" value="2"/>
</dbReference>
<dbReference type="STRING" id="1182545.A0A072PEC5"/>
<evidence type="ECO:0000256" key="7">
    <source>
        <dbReference type="SAM" id="SignalP"/>
    </source>
</evidence>
<dbReference type="Proteomes" id="UP000027920">
    <property type="component" value="Unassembled WGS sequence"/>
</dbReference>
<dbReference type="EC" id="3.2.1.22" evidence="3 6"/>
<proteinExistence type="inferred from homology"/>
<keyword evidence="9" id="KW-1185">Reference proteome</keyword>
<keyword evidence="4 6" id="KW-0378">Hydrolase</keyword>
<dbReference type="Gene3D" id="3.20.20.70">
    <property type="entry name" value="Aldolase class I"/>
    <property type="match status" value="1"/>
</dbReference>
<evidence type="ECO:0000256" key="4">
    <source>
        <dbReference type="ARBA" id="ARBA00022801"/>
    </source>
</evidence>
<gene>
    <name evidence="8" type="ORF">A1O9_06122</name>
</gene>
<evidence type="ECO:0000256" key="5">
    <source>
        <dbReference type="ARBA" id="ARBA00023295"/>
    </source>
</evidence>
<keyword evidence="6" id="KW-1015">Disulfide bond</keyword>
<feature type="chain" id="PRO_5001681498" description="Alpha-galactosidase" evidence="7">
    <location>
        <begin position="20"/>
        <end position="474"/>
    </location>
</feature>
<dbReference type="Gene3D" id="2.60.40.1180">
    <property type="entry name" value="Golgi alpha-mannosidase II"/>
    <property type="match status" value="1"/>
</dbReference>
<dbReference type="HOGENOM" id="CLU_031988_0_0_1"/>
<keyword evidence="7" id="KW-0732">Signal</keyword>
<dbReference type="PANTHER" id="PTHR11452">
    <property type="entry name" value="ALPHA-GALACTOSIDASE/ALPHA-N-ACETYLGALACTOSAMINIDASE"/>
    <property type="match status" value="1"/>
</dbReference>
<dbReference type="CDD" id="cd14792">
    <property type="entry name" value="GH27"/>
    <property type="match status" value="1"/>
</dbReference>
<dbReference type="RefSeq" id="XP_013260786.1">
    <property type="nucleotide sequence ID" value="XM_013405332.1"/>
</dbReference>
<dbReference type="PANTHER" id="PTHR11452:SF33">
    <property type="entry name" value="ALPHA-GALACTOSIDASE 2"/>
    <property type="match status" value="1"/>
</dbReference>
<evidence type="ECO:0000256" key="3">
    <source>
        <dbReference type="ARBA" id="ARBA00012755"/>
    </source>
</evidence>
<dbReference type="InterPro" id="IPR002241">
    <property type="entry name" value="Glyco_hydro_27"/>
</dbReference>
<evidence type="ECO:0000313" key="9">
    <source>
        <dbReference type="Proteomes" id="UP000027920"/>
    </source>
</evidence>
<evidence type="ECO:0000313" key="8">
    <source>
        <dbReference type="EMBL" id="KEF58196.1"/>
    </source>
</evidence>
<dbReference type="GO" id="GO:0005975">
    <property type="term" value="P:carbohydrate metabolic process"/>
    <property type="evidence" value="ECO:0007669"/>
    <property type="project" value="InterPro"/>
</dbReference>
<comment type="catalytic activity">
    <reaction evidence="1 6">
        <text>Hydrolysis of terminal, non-reducing alpha-D-galactose residues in alpha-D-galactosides, including galactose oligosaccharides, galactomannans and galactolipids.</text>
        <dbReference type="EC" id="3.2.1.22"/>
    </reaction>
</comment>
<reference evidence="8 9" key="1">
    <citation type="submission" date="2013-03" db="EMBL/GenBank/DDBJ databases">
        <title>The Genome Sequence of Exophiala aquamarina CBS 119918.</title>
        <authorList>
            <consortium name="The Broad Institute Genomics Platform"/>
            <person name="Cuomo C."/>
            <person name="de Hoog S."/>
            <person name="Gorbushina A."/>
            <person name="Walker B."/>
            <person name="Young S.K."/>
            <person name="Zeng Q."/>
            <person name="Gargeya S."/>
            <person name="Fitzgerald M."/>
            <person name="Haas B."/>
            <person name="Abouelleil A."/>
            <person name="Allen A.W."/>
            <person name="Alvarado L."/>
            <person name="Arachchi H.M."/>
            <person name="Berlin A.M."/>
            <person name="Chapman S.B."/>
            <person name="Gainer-Dewar J."/>
            <person name="Goldberg J."/>
            <person name="Griggs A."/>
            <person name="Gujja S."/>
            <person name="Hansen M."/>
            <person name="Howarth C."/>
            <person name="Imamovic A."/>
            <person name="Ireland A."/>
            <person name="Larimer J."/>
            <person name="McCowan C."/>
            <person name="Murphy C."/>
            <person name="Pearson M."/>
            <person name="Poon T.W."/>
            <person name="Priest M."/>
            <person name="Roberts A."/>
            <person name="Saif S."/>
            <person name="Shea T."/>
            <person name="Sisk P."/>
            <person name="Sykes S."/>
            <person name="Wortman J."/>
            <person name="Nusbaum C."/>
            <person name="Birren B."/>
        </authorList>
    </citation>
    <scope>NUCLEOTIDE SEQUENCE [LARGE SCALE GENOMIC DNA]</scope>
    <source>
        <strain evidence="8 9">CBS 119918</strain>
    </source>
</reference>
<name>A0A072PEC5_9EURO</name>
<evidence type="ECO:0000256" key="1">
    <source>
        <dbReference type="ARBA" id="ARBA00001255"/>
    </source>
</evidence>
<dbReference type="PRINTS" id="PR00740">
    <property type="entry name" value="GLHYDRLASE27"/>
</dbReference>
<dbReference type="OrthoDB" id="5795902at2759"/>
<dbReference type="InterPro" id="IPR013785">
    <property type="entry name" value="Aldolase_TIM"/>
</dbReference>